<evidence type="ECO:0000256" key="10">
    <source>
        <dbReference type="ARBA" id="ARBA00023128"/>
    </source>
</evidence>
<dbReference type="Proteomes" id="UP000285301">
    <property type="component" value="Unassembled WGS sequence"/>
</dbReference>
<dbReference type="EMBL" id="NCKU01003376">
    <property type="protein sequence ID" value="RWS07641.1"/>
    <property type="molecule type" value="Genomic_DNA"/>
</dbReference>
<sequence>MFASSSRMSFLCLKSAKQTINIERAFRISSVDFLWGKKNQPPSSDEKSDNPIDRIKKINVIHKDVIIASKQFERVNKDKESYISLIDSFKKEGRAVQRQGQVEFIYGALRCLRDFNLHKDLEVYKALMDVFPKDRMVVRNFFQEAGTYYPKQQFCALALLEEMEYNNVIPDKAMEDLVISIFGKRSRVWQKIARQVYWFSKLKNANPFPLPEHLPDDALELAKIAIRRMSLDLQAQISIFSTAKIENCIDKTWIVSSQSPAQKDLLDNLQENKTVYVYGPFRVWLRSVSISYFVLRGPPYKSNLTTYEDDDDPFDVHNLPLKVYGGKSKSEALKDSYKIHQQQEGDVLALCATGTSSRDSVLSWIRILETLNPNLCKLQCIFTLKAPVYDVSVINQSIDDDESNAERCSKL</sequence>
<dbReference type="OrthoDB" id="10064298at2759"/>
<accession>A0A443QXB2</accession>
<evidence type="ECO:0000256" key="9">
    <source>
        <dbReference type="ARBA" id="ARBA00022946"/>
    </source>
</evidence>
<evidence type="ECO:0000256" key="8">
    <source>
        <dbReference type="ARBA" id="ARBA00022859"/>
    </source>
</evidence>
<evidence type="ECO:0000256" key="7">
    <source>
        <dbReference type="ARBA" id="ARBA00022588"/>
    </source>
</evidence>
<keyword evidence="6" id="KW-0963">Cytoplasm</keyword>
<evidence type="ECO:0000256" key="11">
    <source>
        <dbReference type="ARBA" id="ARBA00023242"/>
    </source>
</evidence>
<gene>
    <name evidence="13" type="ORF">B4U79_10392</name>
</gene>
<dbReference type="STRING" id="1965070.A0A443QXB2"/>
<dbReference type="Pfam" id="PF14784">
    <property type="entry name" value="ECSIT_C"/>
    <property type="match status" value="1"/>
</dbReference>
<evidence type="ECO:0000256" key="6">
    <source>
        <dbReference type="ARBA" id="ARBA00022490"/>
    </source>
</evidence>
<keyword evidence="10" id="KW-0496">Mitochondrion</keyword>
<dbReference type="InterPro" id="IPR046448">
    <property type="entry name" value="ECSIT_N"/>
</dbReference>
<dbReference type="InterPro" id="IPR010418">
    <property type="entry name" value="ECSIT"/>
</dbReference>
<evidence type="ECO:0000256" key="3">
    <source>
        <dbReference type="ARBA" id="ARBA00004496"/>
    </source>
</evidence>
<comment type="similarity">
    <text evidence="4">Belongs to the ECSIT family.</text>
</comment>
<comment type="caution">
    <text evidence="13">The sequence shown here is derived from an EMBL/GenBank/DDBJ whole genome shotgun (WGS) entry which is preliminary data.</text>
</comment>
<dbReference type="PANTHER" id="PTHR13113:SF1">
    <property type="entry name" value="EVOLUTIONARILY CONSERVED SIGNALING INTERMEDIATE IN TOLL PATHWAY, MITOCHONDRIAL"/>
    <property type="match status" value="1"/>
</dbReference>
<reference evidence="13 14" key="1">
    <citation type="journal article" date="2018" name="Gigascience">
        <title>Genomes of trombidid mites reveal novel predicted allergens and laterally-transferred genes associated with secondary metabolism.</title>
        <authorList>
            <person name="Dong X."/>
            <person name="Chaisiri K."/>
            <person name="Xia D."/>
            <person name="Armstrong S.D."/>
            <person name="Fang Y."/>
            <person name="Donnelly M.J."/>
            <person name="Kadowaki T."/>
            <person name="McGarry J.W."/>
            <person name="Darby A.C."/>
            <person name="Makepeace B.L."/>
        </authorList>
    </citation>
    <scope>NUCLEOTIDE SEQUENCE [LARGE SCALE GENOMIC DNA]</scope>
    <source>
        <strain evidence="13">UoL-WK</strain>
    </source>
</reference>
<dbReference type="InterPro" id="IPR029342">
    <property type="entry name" value="ECIST_C"/>
</dbReference>
<dbReference type="Pfam" id="PF06239">
    <property type="entry name" value="ECSIT_N"/>
    <property type="match status" value="1"/>
</dbReference>
<comment type="subcellular location">
    <subcellularLocation>
        <location evidence="3">Cytoplasm</location>
    </subcellularLocation>
    <subcellularLocation>
        <location evidence="2">Mitochondrion</location>
    </subcellularLocation>
    <subcellularLocation>
        <location evidence="1">Nucleus</location>
    </subcellularLocation>
</comment>
<keyword evidence="11" id="KW-0539">Nucleus</keyword>
<keyword evidence="14" id="KW-1185">Reference proteome</keyword>
<proteinExistence type="inferred from homology"/>
<dbReference type="SMART" id="SM01284">
    <property type="entry name" value="ECSIT_Cterm"/>
    <property type="match status" value="1"/>
</dbReference>
<dbReference type="GO" id="GO:0007178">
    <property type="term" value="P:cell surface receptor protein serine/threonine kinase signaling pathway"/>
    <property type="evidence" value="ECO:0007669"/>
    <property type="project" value="TreeGrafter"/>
</dbReference>
<name>A0A443QXB2_9ACAR</name>
<evidence type="ECO:0000313" key="14">
    <source>
        <dbReference type="Proteomes" id="UP000285301"/>
    </source>
</evidence>
<evidence type="ECO:0000256" key="1">
    <source>
        <dbReference type="ARBA" id="ARBA00004123"/>
    </source>
</evidence>
<evidence type="ECO:0000256" key="5">
    <source>
        <dbReference type="ARBA" id="ARBA00019998"/>
    </source>
</evidence>
<dbReference type="GO" id="GO:0005739">
    <property type="term" value="C:mitochondrion"/>
    <property type="evidence" value="ECO:0007669"/>
    <property type="project" value="UniProtKB-SubCell"/>
</dbReference>
<evidence type="ECO:0000256" key="2">
    <source>
        <dbReference type="ARBA" id="ARBA00004173"/>
    </source>
</evidence>
<keyword evidence="8" id="KW-0391">Immunity</keyword>
<evidence type="ECO:0000256" key="4">
    <source>
        <dbReference type="ARBA" id="ARBA00007674"/>
    </source>
</evidence>
<feature type="domain" description="ECSIT C-terminal" evidence="12">
    <location>
        <begin position="259"/>
        <end position="385"/>
    </location>
</feature>
<dbReference type="GO" id="GO:0005634">
    <property type="term" value="C:nucleus"/>
    <property type="evidence" value="ECO:0007669"/>
    <property type="project" value="UniProtKB-SubCell"/>
</dbReference>
<dbReference type="PANTHER" id="PTHR13113">
    <property type="entry name" value="ECSIT EVOLUTIONARILY CONSERVED SIGNALING INTERMEDIATE IN TOLL PATHWAYS"/>
    <property type="match status" value="1"/>
</dbReference>
<evidence type="ECO:0000313" key="13">
    <source>
        <dbReference type="EMBL" id="RWS07641.1"/>
    </source>
</evidence>
<keyword evidence="9" id="KW-0809">Transit peptide</keyword>
<dbReference type="GO" id="GO:0045087">
    <property type="term" value="P:innate immune response"/>
    <property type="evidence" value="ECO:0007669"/>
    <property type="project" value="UniProtKB-KW"/>
</dbReference>
<dbReference type="AlphaFoldDB" id="A0A443QXB2"/>
<protein>
    <recommendedName>
        <fullName evidence="5">Evolutionarily conserved signaling intermediate in Toll pathway, mitochondrial</fullName>
    </recommendedName>
</protein>
<organism evidence="13 14">
    <name type="scientific">Dinothrombium tinctorium</name>
    <dbReference type="NCBI Taxonomy" id="1965070"/>
    <lineage>
        <taxon>Eukaryota</taxon>
        <taxon>Metazoa</taxon>
        <taxon>Ecdysozoa</taxon>
        <taxon>Arthropoda</taxon>
        <taxon>Chelicerata</taxon>
        <taxon>Arachnida</taxon>
        <taxon>Acari</taxon>
        <taxon>Acariformes</taxon>
        <taxon>Trombidiformes</taxon>
        <taxon>Prostigmata</taxon>
        <taxon>Anystina</taxon>
        <taxon>Parasitengona</taxon>
        <taxon>Trombidioidea</taxon>
        <taxon>Trombidiidae</taxon>
        <taxon>Dinothrombium</taxon>
    </lineage>
</organism>
<evidence type="ECO:0000259" key="12">
    <source>
        <dbReference type="SMART" id="SM01284"/>
    </source>
</evidence>
<keyword evidence="7" id="KW-0399">Innate immunity</keyword>